<dbReference type="GO" id="GO:0008716">
    <property type="term" value="F:D-alanine-D-alanine ligase activity"/>
    <property type="evidence" value="ECO:0007669"/>
    <property type="project" value="UniProtKB-UniRule"/>
</dbReference>
<feature type="region of interest" description="Disordered" evidence="17">
    <location>
        <begin position="1"/>
        <end position="23"/>
    </location>
</feature>
<comment type="function">
    <text evidence="12">Cell wall formation.</text>
</comment>
<dbReference type="AlphaFoldDB" id="A0A510UUS6"/>
<keyword evidence="3 12" id="KW-0436">Ligase</keyword>
<dbReference type="InterPro" id="IPR016185">
    <property type="entry name" value="PreATP-grasp_dom_sf"/>
</dbReference>
<dbReference type="NCBIfam" id="NF002528">
    <property type="entry name" value="PRK01966.1-4"/>
    <property type="match status" value="1"/>
</dbReference>
<dbReference type="InterPro" id="IPR013815">
    <property type="entry name" value="ATP_grasp_subdomain_1"/>
</dbReference>
<dbReference type="InterPro" id="IPR005905">
    <property type="entry name" value="D_ala_D_ala"/>
</dbReference>
<dbReference type="Gene3D" id="3.40.50.20">
    <property type="match status" value="1"/>
</dbReference>
<feature type="binding site" evidence="14">
    <location>
        <position position="191"/>
    </location>
    <ligand>
        <name>ATP</name>
        <dbReference type="ChEBI" id="CHEBI:30616"/>
    </ligand>
</feature>
<feature type="active site" evidence="13">
    <location>
        <position position="63"/>
    </location>
</feature>
<feature type="domain" description="ATP-grasp" evidence="18">
    <location>
        <begin position="195"/>
        <end position="406"/>
    </location>
</feature>
<feature type="active site" evidence="13">
    <location>
        <position position="243"/>
    </location>
</feature>
<evidence type="ECO:0000256" key="17">
    <source>
        <dbReference type="SAM" id="MobiDB-lite"/>
    </source>
</evidence>
<dbReference type="InterPro" id="IPR011761">
    <property type="entry name" value="ATP-grasp"/>
</dbReference>
<comment type="cofactor">
    <cofactor evidence="1">
        <name>Mn(2+)</name>
        <dbReference type="ChEBI" id="CHEBI:29035"/>
    </cofactor>
</comment>
<evidence type="ECO:0000256" key="15">
    <source>
        <dbReference type="PIRSR" id="PIRSR039102-3"/>
    </source>
</evidence>
<evidence type="ECO:0000256" key="13">
    <source>
        <dbReference type="PIRSR" id="PIRSR039102-1"/>
    </source>
</evidence>
<dbReference type="Gene3D" id="3.30.470.20">
    <property type="entry name" value="ATP-grasp fold, B domain"/>
    <property type="match status" value="1"/>
</dbReference>
<feature type="binding site" evidence="15">
    <location>
        <position position="373"/>
    </location>
    <ligand>
        <name>Mg(2+)</name>
        <dbReference type="ChEBI" id="CHEBI:18420"/>
        <label>2</label>
    </ligand>
</feature>
<feature type="binding site" evidence="14">
    <location>
        <begin position="235"/>
        <end position="237"/>
    </location>
    <ligand>
        <name>ATP</name>
        <dbReference type="ChEBI" id="CHEBI:30616"/>
    </ligand>
</feature>
<dbReference type="PROSITE" id="PS00844">
    <property type="entry name" value="DALA_DALA_LIGASE_2"/>
    <property type="match status" value="1"/>
</dbReference>
<dbReference type="Proteomes" id="UP000321386">
    <property type="component" value="Unassembled WGS sequence"/>
</dbReference>
<dbReference type="GO" id="GO:0071555">
    <property type="term" value="P:cell wall organization"/>
    <property type="evidence" value="ECO:0007669"/>
    <property type="project" value="UniProtKB-KW"/>
</dbReference>
<keyword evidence="6 16" id="KW-0067">ATP-binding</keyword>
<keyword evidence="7 15" id="KW-0460">Magnesium</keyword>
<evidence type="ECO:0000256" key="16">
    <source>
        <dbReference type="PROSITE-ProRule" id="PRU00409"/>
    </source>
</evidence>
<dbReference type="PANTHER" id="PTHR23132">
    <property type="entry name" value="D-ALANINE--D-ALANINE LIGASE"/>
    <property type="match status" value="1"/>
</dbReference>
<evidence type="ECO:0000256" key="10">
    <source>
        <dbReference type="ARBA" id="ARBA00023211"/>
    </source>
</evidence>
<evidence type="ECO:0000256" key="5">
    <source>
        <dbReference type="ARBA" id="ARBA00022741"/>
    </source>
</evidence>
<comment type="catalytic activity">
    <reaction evidence="12">
        <text>2 D-alanine + ATP = D-alanyl-D-alanine + ADP + phosphate + H(+)</text>
        <dbReference type="Rhea" id="RHEA:11224"/>
        <dbReference type="ChEBI" id="CHEBI:15378"/>
        <dbReference type="ChEBI" id="CHEBI:30616"/>
        <dbReference type="ChEBI" id="CHEBI:43474"/>
        <dbReference type="ChEBI" id="CHEBI:57416"/>
        <dbReference type="ChEBI" id="CHEBI:57822"/>
        <dbReference type="ChEBI" id="CHEBI:456216"/>
        <dbReference type="EC" id="6.3.2.4"/>
    </reaction>
</comment>
<dbReference type="GO" id="GO:0005829">
    <property type="term" value="C:cytosol"/>
    <property type="evidence" value="ECO:0007669"/>
    <property type="project" value="TreeGrafter"/>
</dbReference>
<evidence type="ECO:0000256" key="11">
    <source>
        <dbReference type="ARBA" id="ARBA00023316"/>
    </source>
</evidence>
<evidence type="ECO:0000256" key="12">
    <source>
        <dbReference type="HAMAP-Rule" id="MF_00047"/>
    </source>
</evidence>
<proteinExistence type="inferred from homology"/>
<keyword evidence="12" id="KW-0963">Cytoplasm</keyword>
<dbReference type="EC" id="6.3.2.4" evidence="12"/>
<keyword evidence="20" id="KW-1185">Reference proteome</keyword>
<evidence type="ECO:0000313" key="19">
    <source>
        <dbReference type="EMBL" id="GEK17211.1"/>
    </source>
</evidence>
<dbReference type="PANTHER" id="PTHR23132:SF25">
    <property type="entry name" value="D-ALANINE--D-ALANINE LIGASE A"/>
    <property type="match status" value="1"/>
</dbReference>
<dbReference type="PROSITE" id="PS00843">
    <property type="entry name" value="DALA_DALA_LIGASE_1"/>
    <property type="match status" value="1"/>
</dbReference>
<reference evidence="19 20" key="1">
    <citation type="submission" date="2019-07" db="EMBL/GenBank/DDBJ databases">
        <title>Whole genome shotgun sequence of Cellulomonas persica NBRC 101101.</title>
        <authorList>
            <person name="Hosoyama A."/>
            <person name="Uohara A."/>
            <person name="Ohji S."/>
            <person name="Ichikawa N."/>
        </authorList>
    </citation>
    <scope>NUCLEOTIDE SEQUENCE [LARGE SCALE GENOMIC DNA]</scope>
    <source>
        <strain evidence="19 20">NBRC 101101</strain>
    </source>
</reference>
<dbReference type="PROSITE" id="PS50975">
    <property type="entry name" value="ATP_GRASP"/>
    <property type="match status" value="1"/>
</dbReference>
<dbReference type="GO" id="GO:0005524">
    <property type="term" value="F:ATP binding"/>
    <property type="evidence" value="ECO:0007669"/>
    <property type="project" value="UniProtKB-UniRule"/>
</dbReference>
<dbReference type="NCBIfam" id="TIGR01205">
    <property type="entry name" value="D_ala_D_alaTIGR"/>
    <property type="match status" value="1"/>
</dbReference>
<dbReference type="SUPFAM" id="SSF56059">
    <property type="entry name" value="Glutathione synthetase ATP-binding domain-like"/>
    <property type="match status" value="1"/>
</dbReference>
<evidence type="ECO:0000256" key="14">
    <source>
        <dbReference type="PIRSR" id="PIRSR039102-2"/>
    </source>
</evidence>
<evidence type="ECO:0000256" key="2">
    <source>
        <dbReference type="ARBA" id="ARBA00010871"/>
    </source>
</evidence>
<comment type="similarity">
    <text evidence="2 12">Belongs to the D-alanine--D-alanine ligase family.</text>
</comment>
<feature type="active site" evidence="13">
    <location>
        <position position="384"/>
    </location>
</feature>
<feature type="compositionally biased region" description="Polar residues" evidence="17">
    <location>
        <begin position="1"/>
        <end position="19"/>
    </location>
</feature>
<evidence type="ECO:0000256" key="1">
    <source>
        <dbReference type="ARBA" id="ARBA00001936"/>
    </source>
</evidence>
<dbReference type="InterPro" id="IPR011127">
    <property type="entry name" value="Dala_Dala_lig_N"/>
</dbReference>
<dbReference type="GO" id="GO:0008360">
    <property type="term" value="P:regulation of cell shape"/>
    <property type="evidence" value="ECO:0007669"/>
    <property type="project" value="UniProtKB-KW"/>
</dbReference>
<evidence type="ECO:0000256" key="3">
    <source>
        <dbReference type="ARBA" id="ARBA00022598"/>
    </source>
</evidence>
<dbReference type="FunFam" id="3.30.470.20:FF:000008">
    <property type="entry name" value="D-alanine--D-alanine ligase"/>
    <property type="match status" value="1"/>
</dbReference>
<protein>
    <recommendedName>
        <fullName evidence="12">D-alanine--D-alanine ligase</fullName>
        <ecNumber evidence="12">6.3.2.4</ecNumber>
    </recommendedName>
    <alternativeName>
        <fullName evidence="12">D-Ala-D-Ala ligase</fullName>
    </alternativeName>
    <alternativeName>
        <fullName evidence="12">D-alanylalanine synthetase</fullName>
    </alternativeName>
</protein>
<evidence type="ECO:0000256" key="7">
    <source>
        <dbReference type="ARBA" id="ARBA00022842"/>
    </source>
</evidence>
<feature type="binding site" evidence="14">
    <location>
        <begin position="273"/>
        <end position="280"/>
    </location>
    <ligand>
        <name>ATP</name>
        <dbReference type="ChEBI" id="CHEBI:30616"/>
    </ligand>
</feature>
<keyword evidence="9 12" id="KW-0573">Peptidoglycan synthesis</keyword>
<organism evidence="19 20">
    <name type="scientific">Cellulomonas persica</name>
    <dbReference type="NCBI Taxonomy" id="76861"/>
    <lineage>
        <taxon>Bacteria</taxon>
        <taxon>Bacillati</taxon>
        <taxon>Actinomycetota</taxon>
        <taxon>Actinomycetes</taxon>
        <taxon>Micrococcales</taxon>
        <taxon>Cellulomonadaceae</taxon>
        <taxon>Cellulomonas</taxon>
    </lineage>
</organism>
<dbReference type="Pfam" id="PF07478">
    <property type="entry name" value="Dala_Dala_lig_C"/>
    <property type="match status" value="1"/>
</dbReference>
<evidence type="ECO:0000256" key="9">
    <source>
        <dbReference type="ARBA" id="ARBA00022984"/>
    </source>
</evidence>
<evidence type="ECO:0000256" key="4">
    <source>
        <dbReference type="ARBA" id="ARBA00022723"/>
    </source>
</evidence>
<keyword evidence="10 15" id="KW-0464">Manganese</keyword>
<feature type="binding site" evidence="14">
    <location>
        <begin position="243"/>
        <end position="244"/>
    </location>
    <ligand>
        <name>ATP</name>
        <dbReference type="ChEBI" id="CHEBI:30616"/>
    </ligand>
</feature>
<name>A0A510UUS6_9CELL</name>
<dbReference type="HAMAP" id="MF_00047">
    <property type="entry name" value="Dala_Dala_lig"/>
    <property type="match status" value="1"/>
</dbReference>
<dbReference type="Gene3D" id="3.30.1490.20">
    <property type="entry name" value="ATP-grasp fold, A domain"/>
    <property type="match status" value="1"/>
</dbReference>
<keyword evidence="11 12" id="KW-0961">Cell wall biogenesis/degradation</keyword>
<dbReference type="GO" id="GO:0009252">
    <property type="term" value="P:peptidoglycan biosynthetic process"/>
    <property type="evidence" value="ECO:0007669"/>
    <property type="project" value="UniProtKB-UniRule"/>
</dbReference>
<dbReference type="InterPro" id="IPR011095">
    <property type="entry name" value="Dala_Dala_lig_C"/>
</dbReference>
<gene>
    <name evidence="12 19" type="primary">ddl</name>
    <name evidence="19" type="ORF">CPE01_09440</name>
</gene>
<accession>A0A510UUS6</accession>
<dbReference type="SUPFAM" id="SSF52440">
    <property type="entry name" value="PreATP-grasp domain"/>
    <property type="match status" value="1"/>
</dbReference>
<evidence type="ECO:0000259" key="18">
    <source>
        <dbReference type="PROSITE" id="PS50975"/>
    </source>
</evidence>
<feature type="binding site" evidence="15">
    <location>
        <position position="360"/>
    </location>
    <ligand>
        <name>Mg(2+)</name>
        <dbReference type="ChEBI" id="CHEBI:18420"/>
        <label>1</label>
    </ligand>
</feature>
<feature type="binding site" evidence="14">
    <location>
        <begin position="372"/>
        <end position="373"/>
    </location>
    <ligand>
        <name>ATP</name>
        <dbReference type="ChEBI" id="CHEBI:30616"/>
    </ligand>
</feature>
<sequence>MNSVLPPNPADTASDTVSDTAPGVAADVTTSDAAAPEATRVDPGTGIPARPRVMVLFGGRSGEHAISCATAGGVLRALDRDRYDVLAVGITPEGHWVLADDDPDRWSITEGRLPQVEDARAHVQLPQSSSDREVHLVANGDVPLPLGAVDVVFPLLHGPFGEDGTLQGMLELADVRYVGDGVLASAVGMDKHMMKLVFAGQGLPVGPFVVLLPGAYDRDPQGQTERIRPLGLPLFVKPARAGSSLGITRVDDLADLPAAIAEAQRHDPKVVVEAGIVGREIECGVLGGHHGERARASLPGEIVVDHGKHTFYDFEAKYLDEAAVRLACPADLSDEVTQRVQEIAVQAFEALGCEGLARVDVFVTPDDEVVVNEINTMPGFTPFSMYPRMWEASGLSYPELVDELVRLALERPTGLR</sequence>
<feature type="binding site" evidence="15">
    <location>
        <position position="375"/>
    </location>
    <ligand>
        <name>Mg(2+)</name>
        <dbReference type="ChEBI" id="CHEBI:18420"/>
        <label>2</label>
    </ligand>
</feature>
<keyword evidence="4 15" id="KW-0479">Metal-binding</keyword>
<dbReference type="UniPathway" id="UPA00219"/>
<dbReference type="PIRSF" id="PIRSF039102">
    <property type="entry name" value="Ddl/VanB"/>
    <property type="match status" value="1"/>
</dbReference>
<keyword evidence="5 14" id="KW-0547">Nucleotide-binding</keyword>
<dbReference type="Pfam" id="PF01820">
    <property type="entry name" value="Dala_Dala_lig_N"/>
    <property type="match status" value="1"/>
</dbReference>
<comment type="subcellular location">
    <subcellularLocation>
        <location evidence="12">Cytoplasm</location>
    </subcellularLocation>
</comment>
<comment type="pathway">
    <text evidence="12">Cell wall biogenesis; peptidoglycan biosynthesis.</text>
</comment>
<comment type="cofactor">
    <cofactor evidence="15">
        <name>Mg(2+)</name>
        <dbReference type="ChEBI" id="CHEBI:18420"/>
    </cofactor>
    <cofactor evidence="15">
        <name>Mn(2+)</name>
        <dbReference type="ChEBI" id="CHEBI:29035"/>
    </cofactor>
    <text evidence="15">Binds 2 magnesium or manganese ions per subunit.</text>
</comment>
<evidence type="ECO:0000256" key="8">
    <source>
        <dbReference type="ARBA" id="ARBA00022960"/>
    </source>
</evidence>
<feature type="binding site" evidence="15">
    <location>
        <position position="373"/>
    </location>
    <ligand>
        <name>Mg(2+)</name>
        <dbReference type="ChEBI" id="CHEBI:18420"/>
        <label>1</label>
    </ligand>
</feature>
<keyword evidence="8 12" id="KW-0133">Cell shape</keyword>
<evidence type="ECO:0000256" key="6">
    <source>
        <dbReference type="ARBA" id="ARBA00022840"/>
    </source>
</evidence>
<dbReference type="GO" id="GO:0046872">
    <property type="term" value="F:metal ion binding"/>
    <property type="evidence" value="ECO:0007669"/>
    <property type="project" value="UniProtKB-KW"/>
</dbReference>
<evidence type="ECO:0000313" key="20">
    <source>
        <dbReference type="Proteomes" id="UP000321386"/>
    </source>
</evidence>
<dbReference type="EMBL" id="BJUA01000003">
    <property type="protein sequence ID" value="GEK17211.1"/>
    <property type="molecule type" value="Genomic_DNA"/>
</dbReference>
<dbReference type="InterPro" id="IPR000291">
    <property type="entry name" value="D-Ala_lig_Van_CS"/>
</dbReference>
<comment type="caution">
    <text evidence="19">The sequence shown here is derived from an EMBL/GenBank/DDBJ whole genome shotgun (WGS) entry which is preliminary data.</text>
</comment>